<keyword evidence="2" id="KW-1185">Reference proteome</keyword>
<gene>
    <name evidence="1" type="ORF">MRB53_016127</name>
</gene>
<proteinExistence type="predicted"/>
<evidence type="ECO:0000313" key="1">
    <source>
        <dbReference type="EMBL" id="KAJ8639433.1"/>
    </source>
</evidence>
<evidence type="ECO:0000313" key="2">
    <source>
        <dbReference type="Proteomes" id="UP001234297"/>
    </source>
</evidence>
<sequence>MGTISQECNPIVHDLRVSIHRSSTVYPSGPSDGQSMFLSNIDQVLNFDVETIHFFAANPDFPPEAVGERLEEAVGRLLVAYDFLAGRLKYNLEEERLEIECNGAGVGFSVGSSELGLEEIGDLVFPNPAFRQLVAKKSDKLGMEDRPLMHFQVTFFKCGGFAIGISSNHTTMDGISAKMFFENLASLAHGRPLSSIPCNNRRLLAARSPPQVTFSHPELLKLDLSPLALDVQQATILYAGVKNIDFKLFRLSGDDIAGLKLKAKAQGASGPSITGFNVVAAHIWRCKVLATMAPGCNPNDESTVLYAVDLRSRLRPPLPQSYNGNAVLTGYGSAKYCELEEGPFATLVEAVREGAMRVTDEYARSVIDWGQLYKGFPRGDVMISSWWRLGFAEVDYPWGRPIYSCPVMIPNSEIIVLFPDKKGMSDNGVNVCVALPTKNMVAFERLFYKIRTKGEDYKKTIEEMTKSIYEFSVKDTRGNDVSLSSYRGKVLLIVNVASKCGLTHANYKELNILHEKYKDQGFEILAFPCNQFLSQEPGNGKQIQEAVCTLFKAEFPIFDKVEVNGRKTLPLYKFLKAQKGGWLFWDSVKWNFTKFLVDKNGTVVERYAPTTSPLKLEKEIQTLLGVL</sequence>
<protein>
    <submittedName>
        <fullName evidence="1">Uncharacterized protein</fullName>
    </submittedName>
</protein>
<reference evidence="1 2" key="1">
    <citation type="journal article" date="2022" name="Hortic Res">
        <title>A haplotype resolved chromosomal level avocado genome allows analysis of novel avocado genes.</title>
        <authorList>
            <person name="Nath O."/>
            <person name="Fletcher S.J."/>
            <person name="Hayward A."/>
            <person name="Shaw L.M."/>
            <person name="Masouleh A.K."/>
            <person name="Furtado A."/>
            <person name="Henry R.J."/>
            <person name="Mitter N."/>
        </authorList>
    </citation>
    <scope>NUCLEOTIDE SEQUENCE [LARGE SCALE GENOMIC DNA]</scope>
    <source>
        <strain evidence="2">cv. Hass</strain>
    </source>
</reference>
<accession>A0ACC2M1W1</accession>
<organism evidence="1 2">
    <name type="scientific">Persea americana</name>
    <name type="common">Avocado</name>
    <dbReference type="NCBI Taxonomy" id="3435"/>
    <lineage>
        <taxon>Eukaryota</taxon>
        <taxon>Viridiplantae</taxon>
        <taxon>Streptophyta</taxon>
        <taxon>Embryophyta</taxon>
        <taxon>Tracheophyta</taxon>
        <taxon>Spermatophyta</taxon>
        <taxon>Magnoliopsida</taxon>
        <taxon>Magnoliidae</taxon>
        <taxon>Laurales</taxon>
        <taxon>Lauraceae</taxon>
        <taxon>Persea</taxon>
    </lineage>
</organism>
<dbReference type="EMBL" id="CM056813">
    <property type="protein sequence ID" value="KAJ8639433.1"/>
    <property type="molecule type" value="Genomic_DNA"/>
</dbReference>
<name>A0ACC2M1W1_PERAE</name>
<comment type="caution">
    <text evidence="1">The sequence shown here is derived from an EMBL/GenBank/DDBJ whole genome shotgun (WGS) entry which is preliminary data.</text>
</comment>
<dbReference type="Proteomes" id="UP001234297">
    <property type="component" value="Chromosome 5"/>
</dbReference>